<feature type="compositionally biased region" description="Pro residues" evidence="1">
    <location>
        <begin position="1"/>
        <end position="10"/>
    </location>
</feature>
<evidence type="ECO:0000313" key="3">
    <source>
        <dbReference type="EMBL" id="CAH0373929.1"/>
    </source>
</evidence>
<feature type="compositionally biased region" description="Low complexity" evidence="1">
    <location>
        <begin position="47"/>
        <end position="56"/>
    </location>
</feature>
<evidence type="ECO:0000313" key="2">
    <source>
        <dbReference type="EMBL" id="CAE0689468.1"/>
    </source>
</evidence>
<dbReference type="Proteomes" id="UP000789595">
    <property type="component" value="Unassembled WGS sequence"/>
</dbReference>
<protein>
    <submittedName>
        <fullName evidence="2">Uncharacterized protein</fullName>
    </submittedName>
</protein>
<proteinExistence type="predicted"/>
<evidence type="ECO:0000313" key="4">
    <source>
        <dbReference type="Proteomes" id="UP000789595"/>
    </source>
</evidence>
<sequence>MVTIKPPPRTPPKKNRMDNTQSSFGSIGSATSSLMDLTSRGAKADEAGVAQAAMAADAERQEVEERERALSGDLGQDESDGEDVNFVVEHPPLAFDTNANMICTFTSEIFCECSVERLRSHETVVRICDDHPLALHPDGTDIDFEKGVPCEAFRNLLQGKKITRAAITLGKHSARWIHIEPPCKAEVHFSHARRPLGAANFEDGSTFVDYGFPSAGPCRYFPAAHESADRLLELGLRPPSKGGAGWTAPLVAEGLRCCGRACCNGKYKEPPDLPGDDSRGPEPSYLTPREGCCAVS</sequence>
<dbReference type="EMBL" id="CAKKNE010000004">
    <property type="protein sequence ID" value="CAH0373929.1"/>
    <property type="molecule type" value="Genomic_DNA"/>
</dbReference>
<feature type="region of interest" description="Disordered" evidence="1">
    <location>
        <begin position="272"/>
        <end position="296"/>
    </location>
</feature>
<keyword evidence="4" id="KW-1185">Reference proteome</keyword>
<dbReference type="EMBL" id="HBIW01005921">
    <property type="protein sequence ID" value="CAE0689468.1"/>
    <property type="molecule type" value="Transcribed_RNA"/>
</dbReference>
<gene>
    <name evidence="2" type="ORF">PCAL00307_LOCUS4902</name>
    <name evidence="3" type="ORF">PECAL_4P11780</name>
</gene>
<dbReference type="AlphaFoldDB" id="A0A7S3ZP26"/>
<reference evidence="3" key="2">
    <citation type="submission" date="2021-11" db="EMBL/GenBank/DDBJ databases">
        <authorList>
            <consortium name="Genoscope - CEA"/>
            <person name="William W."/>
        </authorList>
    </citation>
    <scope>NUCLEOTIDE SEQUENCE</scope>
</reference>
<organism evidence="2">
    <name type="scientific">Pelagomonas calceolata</name>
    <dbReference type="NCBI Taxonomy" id="35677"/>
    <lineage>
        <taxon>Eukaryota</taxon>
        <taxon>Sar</taxon>
        <taxon>Stramenopiles</taxon>
        <taxon>Ochrophyta</taxon>
        <taxon>Pelagophyceae</taxon>
        <taxon>Pelagomonadales</taxon>
        <taxon>Pelagomonadaceae</taxon>
        <taxon>Pelagomonas</taxon>
    </lineage>
</organism>
<evidence type="ECO:0000256" key="1">
    <source>
        <dbReference type="SAM" id="MobiDB-lite"/>
    </source>
</evidence>
<feature type="compositionally biased region" description="Low complexity" evidence="1">
    <location>
        <begin position="22"/>
        <end position="33"/>
    </location>
</feature>
<reference evidence="2" key="1">
    <citation type="submission" date="2021-01" db="EMBL/GenBank/DDBJ databases">
        <authorList>
            <person name="Corre E."/>
            <person name="Pelletier E."/>
            <person name="Niang G."/>
            <person name="Scheremetjew M."/>
            <person name="Finn R."/>
            <person name="Kale V."/>
            <person name="Holt S."/>
            <person name="Cochrane G."/>
            <person name="Meng A."/>
            <person name="Brown T."/>
            <person name="Cohen L."/>
        </authorList>
    </citation>
    <scope>NUCLEOTIDE SEQUENCE</scope>
    <source>
        <strain evidence="2">CCMP1756</strain>
    </source>
</reference>
<feature type="region of interest" description="Disordered" evidence="1">
    <location>
        <begin position="1"/>
        <end position="82"/>
    </location>
</feature>
<name>A0A7S3ZP26_9STRA</name>
<accession>A0A7S3ZP26</accession>
<feature type="compositionally biased region" description="Basic and acidic residues" evidence="1">
    <location>
        <begin position="57"/>
        <end position="70"/>
    </location>
</feature>